<keyword evidence="1" id="KW-0597">Phosphoprotein</keyword>
<dbReference type="InterPro" id="IPR011047">
    <property type="entry name" value="Quinoprotein_ADH-like_sf"/>
</dbReference>
<dbReference type="SUPFAM" id="SSF50998">
    <property type="entry name" value="Quinoprotein alcohol dehydrogenase-like"/>
    <property type="match status" value="1"/>
</dbReference>
<accession>A0A7X9RYQ9</accession>
<feature type="chain" id="PRO_5031367872" evidence="4">
    <location>
        <begin position="20"/>
        <end position="1176"/>
    </location>
</feature>
<keyword evidence="3" id="KW-0472">Membrane</keyword>
<dbReference type="InterPro" id="IPR036457">
    <property type="entry name" value="PPM-type-like_dom_sf"/>
</dbReference>
<reference evidence="7 8" key="1">
    <citation type="submission" date="2020-04" db="EMBL/GenBank/DDBJ databases">
        <title>Flammeovirga sp. SR4, a novel species isolated from seawater.</title>
        <authorList>
            <person name="Wang X."/>
        </authorList>
    </citation>
    <scope>NUCLEOTIDE SEQUENCE [LARGE SCALE GENOMIC DNA]</scope>
    <source>
        <strain evidence="7 8">ATCC 23126</strain>
    </source>
</reference>
<dbReference type="Gene3D" id="3.60.40.10">
    <property type="entry name" value="PPM-type phosphatase domain"/>
    <property type="match status" value="1"/>
</dbReference>
<dbReference type="PANTHER" id="PTHR43547:SF2">
    <property type="entry name" value="HYBRID SIGNAL TRANSDUCTION HISTIDINE KINASE C"/>
    <property type="match status" value="1"/>
</dbReference>
<feature type="coiled-coil region" evidence="2">
    <location>
        <begin position="858"/>
        <end position="916"/>
    </location>
</feature>
<dbReference type="Gene3D" id="2.130.10.10">
    <property type="entry name" value="YVTN repeat-like/Quinoprotein amine dehydrogenase"/>
    <property type="match status" value="3"/>
</dbReference>
<keyword evidence="3" id="KW-0812">Transmembrane</keyword>
<feature type="transmembrane region" description="Helical" evidence="3">
    <location>
        <begin position="811"/>
        <end position="829"/>
    </location>
</feature>
<feature type="domain" description="Two component regulator three Y" evidence="6">
    <location>
        <begin position="743"/>
        <end position="803"/>
    </location>
</feature>
<dbReference type="Pfam" id="PF07494">
    <property type="entry name" value="Reg_prop"/>
    <property type="match status" value="8"/>
</dbReference>
<dbReference type="InterPro" id="IPR011110">
    <property type="entry name" value="Reg_prop"/>
</dbReference>
<evidence type="ECO:0000259" key="6">
    <source>
        <dbReference type="Pfam" id="PF07495"/>
    </source>
</evidence>
<evidence type="ECO:0000313" key="8">
    <source>
        <dbReference type="Proteomes" id="UP000576082"/>
    </source>
</evidence>
<dbReference type="AlphaFoldDB" id="A0A7X9RYQ9"/>
<dbReference type="Pfam" id="PF07495">
    <property type="entry name" value="Y_Y_Y"/>
    <property type="match status" value="1"/>
</dbReference>
<keyword evidence="4" id="KW-0732">Signal</keyword>
<dbReference type="PANTHER" id="PTHR43547">
    <property type="entry name" value="TWO-COMPONENT HISTIDINE KINASE"/>
    <property type="match status" value="1"/>
</dbReference>
<gene>
    <name evidence="7" type="ORF">HHU12_24790</name>
</gene>
<feature type="signal peptide" evidence="4">
    <location>
        <begin position="1"/>
        <end position="19"/>
    </location>
</feature>
<dbReference type="FunFam" id="2.60.40.10:FF:000791">
    <property type="entry name" value="Two-component system sensor histidine kinase/response regulator"/>
    <property type="match status" value="1"/>
</dbReference>
<dbReference type="Pfam" id="PF07228">
    <property type="entry name" value="SpoIIE"/>
    <property type="match status" value="1"/>
</dbReference>
<dbReference type="Proteomes" id="UP000576082">
    <property type="component" value="Unassembled WGS sequence"/>
</dbReference>
<dbReference type="RefSeq" id="WP_169659427.1">
    <property type="nucleotide sequence ID" value="NZ_JABANE010000089.1"/>
</dbReference>
<keyword evidence="3" id="KW-1133">Transmembrane helix</keyword>
<evidence type="ECO:0000256" key="2">
    <source>
        <dbReference type="SAM" id="Coils"/>
    </source>
</evidence>
<dbReference type="Gene3D" id="2.60.40.10">
    <property type="entry name" value="Immunoglobulins"/>
    <property type="match status" value="1"/>
</dbReference>
<keyword evidence="2" id="KW-0175">Coiled coil</keyword>
<dbReference type="GO" id="GO:0000155">
    <property type="term" value="F:phosphorelay sensor kinase activity"/>
    <property type="evidence" value="ECO:0007669"/>
    <property type="project" value="TreeGrafter"/>
</dbReference>
<organism evidence="7 8">
    <name type="scientific">Flammeovirga aprica JL-4</name>
    <dbReference type="NCBI Taxonomy" id="694437"/>
    <lineage>
        <taxon>Bacteria</taxon>
        <taxon>Pseudomonadati</taxon>
        <taxon>Bacteroidota</taxon>
        <taxon>Cytophagia</taxon>
        <taxon>Cytophagales</taxon>
        <taxon>Flammeovirgaceae</taxon>
        <taxon>Flammeovirga</taxon>
    </lineage>
</organism>
<feature type="domain" description="PPM-type phosphatase" evidence="5">
    <location>
        <begin position="975"/>
        <end position="1174"/>
    </location>
</feature>
<dbReference type="InterPro" id="IPR015943">
    <property type="entry name" value="WD40/YVTN_repeat-like_dom_sf"/>
</dbReference>
<dbReference type="InterPro" id="IPR001932">
    <property type="entry name" value="PPM-type_phosphatase-like_dom"/>
</dbReference>
<sequence length="1176" mass="135077">MKQFFILLLLLFFNLLSYAQERNFHHISDASGLTNKVVKDIYRDQKGFLWLGTQNGLHRYDGYEMKIYRSSSEENRSLSTNDINVIFEDDQQQLWVGTTNNIHIMNTDGEHFTKLITQSPFGTEEFAFEITSIIQAKTGTVWVGTKGAGLYQFNTSGELISHHLADKQNPYLSMVNTLAEDKNGNIWIGHEGLNLSVYNHKRGIFNSISADQHKTYFSGNGSSEITKIVPTDRKGILVGTLQNGVFSINPSNKKVDYLLETNKGLKHPTVKDIVIDGFQNIWVATSDGLHQLSSYSNKVLKIYRADDLDNKSIASNALLSLHYDKQHILWVSVSGQGVDYIEPNFKKFKTYKREVMNPNSLKHTTVQAIFEDSDRNLWFGTSGGGISFLNTKTKLFEHHLPEKGNPDKLQVWAVFAIHEDHKKNIWVGSYMGGLSKFNAETKTFKTYKNAAWDNTSLPHDDVRDIFEDSKKNLWIATNSGGVALFDAEKELFKTFKREEGKGDQTLSSNWTLNIFEDSRGWIWVGTYGGLSIYYPKEDRWINFMNDKQDENSLAHNWVYAVHEDQSGNMWIGTAGGLNKIEASKLKAPIEQYSSDLMITLKEAQGLSSNSIHGILEDEDGVLWLSSNSGLSKFDHKENEITHYTKDDGLQGNEFIPMAFCKTHEGRLFFGGNNGANAFYPNEIINNPYKPNICLTNFSLFNREVKPDSSSLVLQKNISITDEINLHYDQNVLTFSFVALNMISPEKNQYAYMLEGFDKDWNYVDDKREAIYTNLDPGDYIFRVKGSNNDGLWNEDGQEVLLIIKPPYWQTWWFRLMVFLVLLLSIFLGYQWKVRAYKKEQQILEKTVKDRTRELAERNNDLVMINEEVQQQAEELEMQRDNLSNTNKLISERNLELNQKNNKISTLLEQLQTANGEITQKNRHITDSIRYAQTMQEAILPITDQFSSYFQNHFILFKPKDIVSGDFYWVSVKDEKNRLFIASVDCTGHGVPGAFMSMIGMSLLNKIVNEYNTEDPSAILIQLDEGIRKALKQDHSKNSDGMDLSIVRIDQNGDSKDLCFSSAKGSMYIYRAAHEELQKVVGDKISIGGIRRKKEKKFTEQHFQLQKNDRFFLLTDGYIDQCDEDRKKFGTVKFEKILNQTIRMPLDRQYQLLLDVLRIHQGEMEQRDDITILGFEI</sequence>
<dbReference type="InterPro" id="IPR013783">
    <property type="entry name" value="Ig-like_fold"/>
</dbReference>
<dbReference type="EMBL" id="JABANE010000089">
    <property type="protein sequence ID" value="NME71205.1"/>
    <property type="molecule type" value="Genomic_DNA"/>
</dbReference>
<evidence type="ECO:0000256" key="1">
    <source>
        <dbReference type="ARBA" id="ARBA00022553"/>
    </source>
</evidence>
<comment type="caution">
    <text evidence="7">The sequence shown here is derived from an EMBL/GenBank/DDBJ whole genome shotgun (WGS) entry which is preliminary data.</text>
</comment>
<name>A0A7X9RYQ9_9BACT</name>
<proteinExistence type="predicted"/>
<evidence type="ECO:0000313" key="7">
    <source>
        <dbReference type="EMBL" id="NME71205.1"/>
    </source>
</evidence>
<evidence type="ECO:0000259" key="5">
    <source>
        <dbReference type="Pfam" id="PF07228"/>
    </source>
</evidence>
<keyword evidence="8" id="KW-1185">Reference proteome</keyword>
<protein>
    <submittedName>
        <fullName evidence="7">SpoIIE family protein phosphatase</fullName>
    </submittedName>
</protein>
<dbReference type="SUPFAM" id="SSF63829">
    <property type="entry name" value="Calcium-dependent phosphotriesterase"/>
    <property type="match status" value="2"/>
</dbReference>
<dbReference type="InterPro" id="IPR011123">
    <property type="entry name" value="Y_Y_Y"/>
</dbReference>
<evidence type="ECO:0000256" key="3">
    <source>
        <dbReference type="SAM" id="Phobius"/>
    </source>
</evidence>
<evidence type="ECO:0000256" key="4">
    <source>
        <dbReference type="SAM" id="SignalP"/>
    </source>
</evidence>